<dbReference type="EMBL" id="AZHC01000027">
    <property type="protein sequence ID" value="OAA38083.1"/>
    <property type="molecule type" value="Genomic_DNA"/>
</dbReference>
<dbReference type="Pfam" id="PF12796">
    <property type="entry name" value="Ank_2"/>
    <property type="match status" value="2"/>
</dbReference>
<dbReference type="SUPFAM" id="SSF48403">
    <property type="entry name" value="Ankyrin repeat"/>
    <property type="match status" value="1"/>
</dbReference>
<dbReference type="InterPro" id="IPR002110">
    <property type="entry name" value="Ankyrin_rpt"/>
</dbReference>
<organism evidence="4 5">
    <name type="scientific">Metarhizium rileyi (strain RCEF 4871)</name>
    <name type="common">Nomuraea rileyi</name>
    <dbReference type="NCBI Taxonomy" id="1649241"/>
    <lineage>
        <taxon>Eukaryota</taxon>
        <taxon>Fungi</taxon>
        <taxon>Dikarya</taxon>
        <taxon>Ascomycota</taxon>
        <taxon>Pezizomycotina</taxon>
        <taxon>Sordariomycetes</taxon>
        <taxon>Hypocreomycetidae</taxon>
        <taxon>Hypocreales</taxon>
        <taxon>Clavicipitaceae</taxon>
        <taxon>Metarhizium</taxon>
    </lineage>
</organism>
<dbReference type="STRING" id="1081105.A0A166ZN81"/>
<keyword evidence="5" id="KW-1185">Reference proteome</keyword>
<gene>
    <name evidence="4" type="ORF">NOR_06828</name>
</gene>
<protein>
    <submittedName>
        <fullName evidence="4">Ankyrin</fullName>
    </submittedName>
</protein>
<dbReference type="Proteomes" id="UP000243498">
    <property type="component" value="Unassembled WGS sequence"/>
</dbReference>
<dbReference type="InterPro" id="IPR036770">
    <property type="entry name" value="Ankyrin_rpt-contain_sf"/>
</dbReference>
<evidence type="ECO:0000256" key="1">
    <source>
        <dbReference type="ARBA" id="ARBA00022737"/>
    </source>
</evidence>
<evidence type="ECO:0000256" key="2">
    <source>
        <dbReference type="ARBA" id="ARBA00023043"/>
    </source>
</evidence>
<dbReference type="AlphaFoldDB" id="A0A166ZN81"/>
<proteinExistence type="predicted"/>
<keyword evidence="1" id="KW-0677">Repeat</keyword>
<evidence type="ECO:0000313" key="4">
    <source>
        <dbReference type="EMBL" id="OAA38083.1"/>
    </source>
</evidence>
<dbReference type="PROSITE" id="PS50088">
    <property type="entry name" value="ANK_REPEAT"/>
    <property type="match status" value="1"/>
</dbReference>
<dbReference type="PANTHER" id="PTHR24198">
    <property type="entry name" value="ANKYRIN REPEAT AND PROTEIN KINASE DOMAIN-CONTAINING PROTEIN"/>
    <property type="match status" value="1"/>
</dbReference>
<dbReference type="OMA" id="FWNACHG"/>
<evidence type="ECO:0000256" key="3">
    <source>
        <dbReference type="PROSITE-ProRule" id="PRU00023"/>
    </source>
</evidence>
<dbReference type="PROSITE" id="PS50297">
    <property type="entry name" value="ANK_REP_REGION"/>
    <property type="match status" value="1"/>
</dbReference>
<keyword evidence="2 3" id="KW-0040">ANK repeat</keyword>
<dbReference type="PANTHER" id="PTHR24198:SF165">
    <property type="entry name" value="ANKYRIN REPEAT-CONTAINING PROTEIN-RELATED"/>
    <property type="match status" value="1"/>
</dbReference>
<reference evidence="4 5" key="1">
    <citation type="journal article" date="2016" name="Genome Biol. Evol.">
        <title>Divergent and convergent evolution of fungal pathogenicity.</title>
        <authorList>
            <person name="Shang Y."/>
            <person name="Xiao G."/>
            <person name="Zheng P."/>
            <person name="Cen K."/>
            <person name="Zhan S."/>
            <person name="Wang C."/>
        </authorList>
    </citation>
    <scope>NUCLEOTIDE SEQUENCE [LARGE SCALE GENOMIC DNA]</scope>
    <source>
        <strain evidence="4 5">RCEF 4871</strain>
    </source>
</reference>
<feature type="repeat" description="ANK" evidence="3">
    <location>
        <begin position="102"/>
        <end position="134"/>
    </location>
</feature>
<sequence length="259" mass="27813">MSSTNTTSVAQTPRTARFISTEDFLAKSITTILHAGDTASLKTLLQAKPDLIAALIGDCNEARTLLHVLTDFPGNFPNAPESARILLDAGANPNARFLGEAHSETPLHWAASCDDVPVLDVLLDAGADIDAGGGVVDETPLADARSFLQLKAAHRLVERGARVTLQDASTLGLLDRVKTFYGDEAGEKPSQEETDLALWNACHGGQLGVVEYLFERGAALDTVPPWEELTPLDAARRNGAQDLVTWLRERGAKEYKKDG</sequence>
<dbReference type="Gene3D" id="1.25.40.20">
    <property type="entry name" value="Ankyrin repeat-containing domain"/>
    <property type="match status" value="2"/>
</dbReference>
<evidence type="ECO:0000313" key="5">
    <source>
        <dbReference type="Proteomes" id="UP000243498"/>
    </source>
</evidence>
<accession>A0A166ZN81</accession>
<dbReference type="OrthoDB" id="4772757at2759"/>
<dbReference type="SMART" id="SM00248">
    <property type="entry name" value="ANK"/>
    <property type="match status" value="5"/>
</dbReference>
<comment type="caution">
    <text evidence="4">The sequence shown here is derived from an EMBL/GenBank/DDBJ whole genome shotgun (WGS) entry which is preliminary data.</text>
</comment>
<name>A0A166ZN81_METRR</name>